<proteinExistence type="predicted"/>
<reference evidence="2" key="1">
    <citation type="submission" date="2023-06" db="EMBL/GenBank/DDBJ databases">
        <authorList>
            <consortium name="Lawrence Berkeley National Laboratory"/>
            <person name="Ahrendt S."/>
            <person name="Sahu N."/>
            <person name="Indic B."/>
            <person name="Wong-Bajracharya J."/>
            <person name="Merenyi Z."/>
            <person name="Ke H.-M."/>
            <person name="Monk M."/>
            <person name="Kocsube S."/>
            <person name="Drula E."/>
            <person name="Lipzen A."/>
            <person name="Balint B."/>
            <person name="Henrissat B."/>
            <person name="Andreopoulos B."/>
            <person name="Martin F.M."/>
            <person name="Harder C.B."/>
            <person name="Rigling D."/>
            <person name="Ford K.L."/>
            <person name="Foster G.D."/>
            <person name="Pangilinan J."/>
            <person name="Papanicolaou A."/>
            <person name="Barry K."/>
            <person name="LaButti K."/>
            <person name="Viragh M."/>
            <person name="Koriabine M."/>
            <person name="Yan M."/>
            <person name="Riley R."/>
            <person name="Champramary S."/>
            <person name="Plett K.L."/>
            <person name="Tsai I.J."/>
            <person name="Slot J."/>
            <person name="Sipos G."/>
            <person name="Plett J."/>
            <person name="Nagy L.G."/>
            <person name="Grigoriev I.V."/>
        </authorList>
    </citation>
    <scope>NUCLEOTIDE SEQUENCE</scope>
    <source>
        <strain evidence="2">CCBAS 213</strain>
    </source>
</reference>
<feature type="transmembrane region" description="Helical" evidence="1">
    <location>
        <begin position="175"/>
        <end position="196"/>
    </location>
</feature>
<dbReference type="RefSeq" id="XP_060329416.1">
    <property type="nucleotide sequence ID" value="XM_060473476.1"/>
</dbReference>
<evidence type="ECO:0000256" key="1">
    <source>
        <dbReference type="SAM" id="Phobius"/>
    </source>
</evidence>
<evidence type="ECO:0008006" key="4">
    <source>
        <dbReference type="Google" id="ProtNLM"/>
    </source>
</evidence>
<protein>
    <recommendedName>
        <fullName evidence="4">F-box domain-containing protein</fullName>
    </recommendedName>
</protein>
<gene>
    <name evidence="2" type="ORF">EV420DRAFT_1551438</name>
</gene>
<evidence type="ECO:0000313" key="3">
    <source>
        <dbReference type="Proteomes" id="UP001175211"/>
    </source>
</evidence>
<organism evidence="2 3">
    <name type="scientific">Armillaria tabescens</name>
    <name type="common">Ringless honey mushroom</name>
    <name type="synonym">Agaricus tabescens</name>
    <dbReference type="NCBI Taxonomy" id="1929756"/>
    <lineage>
        <taxon>Eukaryota</taxon>
        <taxon>Fungi</taxon>
        <taxon>Dikarya</taxon>
        <taxon>Basidiomycota</taxon>
        <taxon>Agaricomycotina</taxon>
        <taxon>Agaricomycetes</taxon>
        <taxon>Agaricomycetidae</taxon>
        <taxon>Agaricales</taxon>
        <taxon>Marasmiineae</taxon>
        <taxon>Physalacriaceae</taxon>
        <taxon>Desarmillaria</taxon>
    </lineage>
</organism>
<feature type="transmembrane region" description="Helical" evidence="1">
    <location>
        <begin position="132"/>
        <end position="155"/>
    </location>
</feature>
<dbReference type="Proteomes" id="UP001175211">
    <property type="component" value="Unassembled WGS sequence"/>
</dbReference>
<sequence length="360" mass="40322">MSQIPTEIIEHIIDELSDDREALVASLSVSRAFHTRARFYLFQTVRIETESEFHQFISLCDISPVIPTLVQSLKMLALVSVSQLPSLPNITSLHVRGLLDDVWKTNFLSITSLTLEDILFPSTRSFRMWICAYPHLTSLSLISVIVHRPVVFGAYALAQGPPLEFLSIASVSYSVYWAFIGIMPITEVGSFALHGLHKIQYKAFTPDDVRGLRKILAVTCGTLRGLDIYMNLSEPMEASFRPDFSQVPTVEYHPSCISKSSLMSSLFTLSLCVLPGSSRSTSMERLFVHLDLTLISDFLENADLHDCLKLLDSKLADSRYCNLKVVQFNVTVHQAIRDVILTAMPKLHAAGQMVVEEEII</sequence>
<keyword evidence="1" id="KW-0472">Membrane</keyword>
<keyword evidence="3" id="KW-1185">Reference proteome</keyword>
<keyword evidence="1" id="KW-0812">Transmembrane</keyword>
<keyword evidence="1" id="KW-1133">Transmembrane helix</keyword>
<evidence type="ECO:0000313" key="2">
    <source>
        <dbReference type="EMBL" id="KAK0457101.1"/>
    </source>
</evidence>
<dbReference type="GeneID" id="85357024"/>
<dbReference type="EMBL" id="JAUEPS010000023">
    <property type="protein sequence ID" value="KAK0457101.1"/>
    <property type="molecule type" value="Genomic_DNA"/>
</dbReference>
<accession>A0AA39K9J9</accession>
<dbReference type="AlphaFoldDB" id="A0AA39K9J9"/>
<name>A0AA39K9J9_ARMTA</name>
<comment type="caution">
    <text evidence="2">The sequence shown here is derived from an EMBL/GenBank/DDBJ whole genome shotgun (WGS) entry which is preliminary data.</text>
</comment>